<keyword evidence="2" id="KW-1185">Reference proteome</keyword>
<reference evidence="1 2" key="1">
    <citation type="journal article" date="2012" name="J. Bacteriol.">
        <title>Complete genome sequence of Mycoplasma haemocanis strain Illinois.</title>
        <authorList>
            <person name="do Nascimento N.C."/>
            <person name="Guimaraes A.M."/>
            <person name="Santos A.P."/>
            <person name="Sanmiguel P.J."/>
            <person name="Messick J.B."/>
        </authorList>
    </citation>
    <scope>NUCLEOTIDE SEQUENCE [LARGE SCALE GENOMIC DNA]</scope>
    <source>
        <strain evidence="1 2">Illinois</strain>
    </source>
</reference>
<name>H6N6T4_MYCHN</name>
<accession>H6N6T4</accession>
<dbReference type="KEGG" id="mhe:MHC_02460"/>
<dbReference type="AlphaFoldDB" id="H6N6T4"/>
<dbReference type="Proteomes" id="UP000009135">
    <property type="component" value="Chromosome"/>
</dbReference>
<sequence length="131" mass="14248">MFAAGLSKGILGISVAVGTGVGLGSAALMSTGSNPFSGREFKPPVGCKLYKIESSSSGKVTRVTKEAIERELGENGKQYYPEIKNVCSNASGGNVFLSKKDRQYWRYYSEDQNHQKVKEYLQQNPDSEPSS</sequence>
<organism evidence="1 2">
    <name type="scientific">Mycoplasma haemocanis (strain Illinois)</name>
    <dbReference type="NCBI Taxonomy" id="1111676"/>
    <lineage>
        <taxon>Bacteria</taxon>
        <taxon>Bacillati</taxon>
        <taxon>Mycoplasmatota</taxon>
        <taxon>Mollicutes</taxon>
        <taxon>Mycoplasmataceae</taxon>
        <taxon>Mycoplasma</taxon>
    </lineage>
</organism>
<evidence type="ECO:0000313" key="1">
    <source>
        <dbReference type="EMBL" id="AEW45356.1"/>
    </source>
</evidence>
<dbReference type="HOGENOM" id="CLU_154533_0_0_14"/>
<evidence type="ECO:0000313" key="2">
    <source>
        <dbReference type="Proteomes" id="UP000009135"/>
    </source>
</evidence>
<proteinExistence type="predicted"/>
<dbReference type="EMBL" id="CP003199">
    <property type="protein sequence ID" value="AEW45356.1"/>
    <property type="molecule type" value="Genomic_DNA"/>
</dbReference>
<protein>
    <submittedName>
        <fullName evidence="1">Uncharacterized protein</fullName>
    </submittedName>
</protein>
<gene>
    <name evidence="1" type="ordered locus">MHC_02460</name>
</gene>